<dbReference type="GO" id="GO:0070967">
    <property type="term" value="F:coenzyme F420 binding"/>
    <property type="evidence" value="ECO:0007669"/>
    <property type="project" value="TreeGrafter"/>
</dbReference>
<accession>A0A238YB45</accession>
<dbReference type="Proteomes" id="UP000198348">
    <property type="component" value="Unassembled WGS sequence"/>
</dbReference>
<evidence type="ECO:0000256" key="1">
    <source>
        <dbReference type="ARBA" id="ARBA00023002"/>
    </source>
</evidence>
<dbReference type="GO" id="GO:0016627">
    <property type="term" value="F:oxidoreductase activity, acting on the CH-CH group of donors"/>
    <property type="evidence" value="ECO:0007669"/>
    <property type="project" value="TreeGrafter"/>
</dbReference>
<dbReference type="EMBL" id="FZNW01000014">
    <property type="protein sequence ID" value="SNR67579.1"/>
    <property type="molecule type" value="Genomic_DNA"/>
</dbReference>
<dbReference type="GO" id="GO:0005829">
    <property type="term" value="C:cytosol"/>
    <property type="evidence" value="ECO:0007669"/>
    <property type="project" value="TreeGrafter"/>
</dbReference>
<dbReference type="RefSeq" id="WP_089302156.1">
    <property type="nucleotide sequence ID" value="NZ_FZNW01000014.1"/>
</dbReference>
<reference evidence="4" key="1">
    <citation type="submission" date="2017-06" db="EMBL/GenBank/DDBJ databases">
        <authorList>
            <person name="Varghese N."/>
            <person name="Submissions S."/>
        </authorList>
    </citation>
    <scope>NUCLEOTIDE SEQUENCE [LARGE SCALE GENOMIC DNA]</scope>
    <source>
        <strain evidence="4">DSM 45207</strain>
    </source>
</reference>
<dbReference type="InterPro" id="IPR012349">
    <property type="entry name" value="Split_barrel_FMN-bd"/>
</dbReference>
<proteinExistence type="predicted"/>
<dbReference type="InterPro" id="IPR011576">
    <property type="entry name" value="Pyridox_Oxase_N"/>
</dbReference>
<dbReference type="SUPFAM" id="SSF50475">
    <property type="entry name" value="FMN-binding split barrel"/>
    <property type="match status" value="1"/>
</dbReference>
<sequence length="163" mass="18049">MSRRDQIKMTDSEIRDYLAEQRVINVATMGPNGRPHLAPLWYVPHGGGDTDGGALRLETWTYGRSQKVANLRRLAQATVLVESGEAYEELSGVSMETDVEIIDDTERTLAIGTDLMRRYTFDGAEIPDEAVDALRAQATKRVGLVLTPTKIVTWDHSKLGGAY</sequence>
<dbReference type="InterPro" id="IPR052019">
    <property type="entry name" value="F420H2_bilvrd_red/Heme_oxyg"/>
</dbReference>
<dbReference type="PANTHER" id="PTHR35176">
    <property type="entry name" value="HEME OXYGENASE HI_0854-RELATED"/>
    <property type="match status" value="1"/>
</dbReference>
<keyword evidence="4" id="KW-1185">Reference proteome</keyword>
<dbReference type="AlphaFoldDB" id="A0A238YB45"/>
<dbReference type="Gene3D" id="2.30.110.10">
    <property type="entry name" value="Electron Transport, Fmn-binding Protein, Chain A"/>
    <property type="match status" value="1"/>
</dbReference>
<feature type="domain" description="Pyridoxamine 5'-phosphate oxidase N-terminal" evidence="2">
    <location>
        <begin position="11"/>
        <end position="151"/>
    </location>
</feature>
<evidence type="ECO:0000259" key="2">
    <source>
        <dbReference type="Pfam" id="PF01243"/>
    </source>
</evidence>
<dbReference type="OrthoDB" id="158738at2"/>
<dbReference type="PANTHER" id="PTHR35176:SF6">
    <property type="entry name" value="HEME OXYGENASE HI_0854-RELATED"/>
    <property type="match status" value="1"/>
</dbReference>
<keyword evidence="1" id="KW-0560">Oxidoreductase</keyword>
<evidence type="ECO:0000313" key="3">
    <source>
        <dbReference type="EMBL" id="SNR67579.1"/>
    </source>
</evidence>
<name>A0A238YB45_9PSEU</name>
<evidence type="ECO:0000313" key="4">
    <source>
        <dbReference type="Proteomes" id="UP000198348"/>
    </source>
</evidence>
<protein>
    <submittedName>
        <fullName evidence="3">General stress protein 26</fullName>
    </submittedName>
</protein>
<gene>
    <name evidence="3" type="ORF">SAMN06265360_11462</name>
</gene>
<dbReference type="Pfam" id="PF01243">
    <property type="entry name" value="PNPOx_N"/>
    <property type="match status" value="1"/>
</dbReference>
<organism evidence="3 4">
    <name type="scientific">Haloechinothrix alba</name>
    <dbReference type="NCBI Taxonomy" id="664784"/>
    <lineage>
        <taxon>Bacteria</taxon>
        <taxon>Bacillati</taxon>
        <taxon>Actinomycetota</taxon>
        <taxon>Actinomycetes</taxon>
        <taxon>Pseudonocardiales</taxon>
        <taxon>Pseudonocardiaceae</taxon>
        <taxon>Haloechinothrix</taxon>
    </lineage>
</organism>